<organism evidence="2 3">
    <name type="scientific">Antrihabitans cavernicola</name>
    <dbReference type="NCBI Taxonomy" id="2495913"/>
    <lineage>
        <taxon>Bacteria</taxon>
        <taxon>Bacillati</taxon>
        <taxon>Actinomycetota</taxon>
        <taxon>Actinomycetes</taxon>
        <taxon>Mycobacteriales</taxon>
        <taxon>Nocardiaceae</taxon>
        <taxon>Antrihabitans</taxon>
    </lineage>
</organism>
<evidence type="ECO:0000313" key="2">
    <source>
        <dbReference type="EMBL" id="KAA0021925.1"/>
    </source>
</evidence>
<dbReference type="PANTHER" id="PTHR46623">
    <property type="entry name" value="CARBOXYMETHYLENEBUTENOLIDASE-RELATED"/>
    <property type="match status" value="1"/>
</dbReference>
<dbReference type="InterPro" id="IPR051049">
    <property type="entry name" value="Dienelactone_hydrolase-like"/>
</dbReference>
<gene>
    <name evidence="2" type="ORF">FOY51_16160</name>
</gene>
<feature type="domain" description="Dienelactone hydrolase" evidence="1">
    <location>
        <begin position="13"/>
        <end position="227"/>
    </location>
</feature>
<comment type="caution">
    <text evidence="2">The sequence shown here is derived from an EMBL/GenBank/DDBJ whole genome shotgun (WGS) entry which is preliminary data.</text>
</comment>
<dbReference type="InterPro" id="IPR002925">
    <property type="entry name" value="Dienelactn_hydro"/>
</dbReference>
<dbReference type="SUPFAM" id="SSF53474">
    <property type="entry name" value="alpha/beta-Hydrolases"/>
    <property type="match status" value="1"/>
</dbReference>
<accession>A0A5A7SBR8</accession>
<dbReference type="Pfam" id="PF01738">
    <property type="entry name" value="DLH"/>
    <property type="match status" value="1"/>
</dbReference>
<proteinExistence type="predicted"/>
<protein>
    <submittedName>
        <fullName evidence="2">Dienelactone hydrolase family protein</fullName>
    </submittedName>
</protein>
<dbReference type="InterPro" id="IPR029058">
    <property type="entry name" value="AB_hydrolase_fold"/>
</dbReference>
<dbReference type="GO" id="GO:0016787">
    <property type="term" value="F:hydrolase activity"/>
    <property type="evidence" value="ECO:0007669"/>
    <property type="project" value="UniProtKB-KW"/>
</dbReference>
<dbReference type="EMBL" id="VLNY01000007">
    <property type="protein sequence ID" value="KAA0021925.1"/>
    <property type="molecule type" value="Genomic_DNA"/>
</dbReference>
<dbReference type="PANTHER" id="PTHR46623:SF6">
    <property type="entry name" value="ALPHA_BETA-HYDROLASES SUPERFAMILY PROTEIN"/>
    <property type="match status" value="1"/>
</dbReference>
<dbReference type="Proteomes" id="UP000322244">
    <property type="component" value="Unassembled WGS sequence"/>
</dbReference>
<dbReference type="RefSeq" id="WP_149431288.1">
    <property type="nucleotide sequence ID" value="NZ_VLNY01000007.1"/>
</dbReference>
<keyword evidence="2" id="KW-0378">Hydrolase</keyword>
<dbReference type="OrthoDB" id="3208682at2"/>
<dbReference type="AlphaFoldDB" id="A0A5A7SBR8"/>
<evidence type="ECO:0000313" key="3">
    <source>
        <dbReference type="Proteomes" id="UP000322244"/>
    </source>
</evidence>
<evidence type="ECO:0000259" key="1">
    <source>
        <dbReference type="Pfam" id="PF01738"/>
    </source>
</evidence>
<sequence length="231" mass="25019">MTDIKLQTPNGEIDAVVEVPTGEGPWPGVVVVQDALGLGDDLRNILRRVAANDYIAIAPNLYSRGGMALCVKRVFSEMRAHRGRSVDDLLAGRKYLIDRDDCTGSLGVVGFCMGGGFALVLASKGFDASAPFYPSIPISHYDEVLGGACPIVASMGAKDVVTRDEGRALRKKLEDNGIEHDLKTYDAGHSFANDLPMQPLLRITGFGYDKDATEDAWRRVFAFFDAHVVAK</sequence>
<keyword evidence="3" id="KW-1185">Reference proteome</keyword>
<dbReference type="Gene3D" id="3.40.50.1820">
    <property type="entry name" value="alpha/beta hydrolase"/>
    <property type="match status" value="1"/>
</dbReference>
<name>A0A5A7SBR8_9NOCA</name>
<reference evidence="2 3" key="1">
    <citation type="submission" date="2019-07" db="EMBL/GenBank/DDBJ databases">
        <title>Rhodococcus cavernicolus sp. nov., isolated from a cave.</title>
        <authorList>
            <person name="Lee S.D."/>
        </authorList>
    </citation>
    <scope>NUCLEOTIDE SEQUENCE [LARGE SCALE GENOMIC DNA]</scope>
    <source>
        <strain evidence="2 3">C1-24</strain>
    </source>
</reference>